<name>A0AAN7TAJ5_9PEZI</name>
<sequence length="351" mass="39645">MDLQLLLLRRQYLQLVEPDFLAWPPNSLLRDANAQSWIYKRLFDPERTPRLPPAHYQIRVLKPLLAKIEQSIDDPEEDEISDALMSHFSSLIARELPPETTAVQQKTYVTFSCLPPSTSLSALSEEEGEEPTVTLLERRYLISGSQTTGFRTWEAALHLGSYLMTPAGRTLVRGKSVLELGAGTGFLSILCAKHLQAKHVTSTDGDEGVVESLRENLFLNELDDEEKVLTSILRWGRAIKGTWTEEDCEAWPYDVVVGADITYDKRAISALIATLRMLFEMRPQLEVIISGAVRKAETFETFRYACLHSQFVLEEVDFQPKPMREQIALFYATAVPLKLLRIIGPHSAGNI</sequence>
<protein>
    <submittedName>
        <fullName evidence="1">Uncharacterized protein</fullName>
    </submittedName>
</protein>
<dbReference type="PANTHER" id="PTHR14614">
    <property type="entry name" value="HEPATOCELLULAR CARCINOMA-ASSOCIATED ANTIGEN"/>
    <property type="match status" value="1"/>
</dbReference>
<dbReference type="Pfam" id="PF10294">
    <property type="entry name" value="Methyltransf_16"/>
    <property type="match status" value="1"/>
</dbReference>
<accession>A0AAN7TAJ5</accession>
<comment type="caution">
    <text evidence="1">The sequence shown here is derived from an EMBL/GenBank/DDBJ whole genome shotgun (WGS) entry which is preliminary data.</text>
</comment>
<dbReference type="CDD" id="cd02440">
    <property type="entry name" value="AdoMet_MTases"/>
    <property type="match status" value="1"/>
</dbReference>
<evidence type="ECO:0000313" key="2">
    <source>
        <dbReference type="Proteomes" id="UP001310890"/>
    </source>
</evidence>
<dbReference type="InterPro" id="IPR019410">
    <property type="entry name" value="Methyltransf_16"/>
</dbReference>
<dbReference type="Proteomes" id="UP001310890">
    <property type="component" value="Unassembled WGS sequence"/>
</dbReference>
<evidence type="ECO:0000313" key="1">
    <source>
        <dbReference type="EMBL" id="KAK5108765.1"/>
    </source>
</evidence>
<gene>
    <name evidence="1" type="ORF">LTR62_007825</name>
</gene>
<dbReference type="PANTHER" id="PTHR14614:SF130">
    <property type="entry name" value="PROTEIN-LYSINE N-METHYLTRANSFERASE EEF2KMT"/>
    <property type="match status" value="1"/>
</dbReference>
<dbReference type="GO" id="GO:0008757">
    <property type="term" value="F:S-adenosylmethionine-dependent methyltransferase activity"/>
    <property type="evidence" value="ECO:0007669"/>
    <property type="project" value="UniProtKB-ARBA"/>
</dbReference>
<dbReference type="Gene3D" id="3.40.50.150">
    <property type="entry name" value="Vaccinia Virus protein VP39"/>
    <property type="match status" value="1"/>
</dbReference>
<proteinExistence type="predicted"/>
<dbReference type="GO" id="GO:0005737">
    <property type="term" value="C:cytoplasm"/>
    <property type="evidence" value="ECO:0007669"/>
    <property type="project" value="TreeGrafter"/>
</dbReference>
<dbReference type="InterPro" id="IPR029063">
    <property type="entry name" value="SAM-dependent_MTases_sf"/>
</dbReference>
<reference evidence="1" key="1">
    <citation type="submission" date="2023-08" db="EMBL/GenBank/DDBJ databases">
        <title>Black Yeasts Isolated from many extreme environments.</title>
        <authorList>
            <person name="Coleine C."/>
            <person name="Stajich J.E."/>
            <person name="Selbmann L."/>
        </authorList>
    </citation>
    <scope>NUCLEOTIDE SEQUENCE</scope>
    <source>
        <strain evidence="1">CCFEE 5401</strain>
    </source>
</reference>
<dbReference type="AlphaFoldDB" id="A0AAN7TAJ5"/>
<dbReference type="EMBL" id="JAVRRL010000078">
    <property type="protein sequence ID" value="KAK5108765.1"/>
    <property type="molecule type" value="Genomic_DNA"/>
</dbReference>
<organism evidence="1 2">
    <name type="scientific">Meristemomyces frigidus</name>
    <dbReference type="NCBI Taxonomy" id="1508187"/>
    <lineage>
        <taxon>Eukaryota</taxon>
        <taxon>Fungi</taxon>
        <taxon>Dikarya</taxon>
        <taxon>Ascomycota</taxon>
        <taxon>Pezizomycotina</taxon>
        <taxon>Dothideomycetes</taxon>
        <taxon>Dothideomycetidae</taxon>
        <taxon>Mycosphaerellales</taxon>
        <taxon>Teratosphaeriaceae</taxon>
        <taxon>Meristemomyces</taxon>
    </lineage>
</organism>
<dbReference type="SUPFAM" id="SSF53335">
    <property type="entry name" value="S-adenosyl-L-methionine-dependent methyltransferases"/>
    <property type="match status" value="1"/>
</dbReference>